<organism evidence="5 6">
    <name type="scientific">Prorocentrum cordatum</name>
    <dbReference type="NCBI Taxonomy" id="2364126"/>
    <lineage>
        <taxon>Eukaryota</taxon>
        <taxon>Sar</taxon>
        <taxon>Alveolata</taxon>
        <taxon>Dinophyceae</taxon>
        <taxon>Prorocentrales</taxon>
        <taxon>Prorocentraceae</taxon>
        <taxon>Prorocentrum</taxon>
    </lineage>
</organism>
<dbReference type="Pfam" id="PF14288">
    <property type="entry name" value="FKS1_dom1"/>
    <property type="match status" value="1"/>
</dbReference>
<dbReference type="SMART" id="SM01205">
    <property type="entry name" value="FKS1_dom1"/>
    <property type="match status" value="1"/>
</dbReference>
<dbReference type="Proteomes" id="UP001189429">
    <property type="component" value="Unassembled WGS sequence"/>
</dbReference>
<sequence>MTGRAMSRAASVHAFLCLLLLRRGSGYGAYQNSFRCNVPDAYTDAELQDLTSFNCAFVDAWTSEVDEAIAEGLHEIVTHSEEQRAAWKARSGNASDACWTARSLDASGDHLGAANLSINAWGSIVRQGATCCTLLHPPYCVDQDWSASTVALLAPLAFLAFLFAGVLLASCRAAPQKEPAGLSEGAGAGRGAPAPAASASRRRELQALLESAWLEGHCLRALPHAALFAGPTASLFAGLTDAFQFQEDNAKNQHEHLLSLWRSQLSMVADRAYEGAGAEVDEQGLLREALGDLHAELLDGFLRWREAFYGFEGSGMEAKGGLPPMCGASWEPLRGVGTGDADEELSRQLAEVVAFLLVWGEAGNLRFMPEVVYFITDLVLSSEPHDLSELYQLQGQPTGDSGLFLARIVRPMYNSIFDEWYDKVDVHPGNQKDVKKLRDGFDAYLPGNVANYDDWNELFCDPARLAEGLLLQERAPGSSSTTTARGSATSQWGASADLSPGVRHEDAQRAPLALGCVRRHAPRLPAAHAPLRRQPVRSQRGPAGGGRGQAPPGRRHGGRALRRRRPAGAPARTGLVVRTVAGHRGGPAQQVGPVRPVPELPGRGEDSRALGSLCRPLCGCPGTGARCLRGLVRRPPLLVFLAPLATFALLRWSDVESAGIVAGVAALHYLTSAFGLVHLLLVPSTTYDRFPFESRTPVPLSSRVVRYGFWGPVADPFCEVRAGAHHREGYQRRHAGFAAHPPRPRVRTGHRAAVLHRPVG</sequence>
<evidence type="ECO:0000256" key="3">
    <source>
        <dbReference type="SAM" id="SignalP"/>
    </source>
</evidence>
<gene>
    <name evidence="5" type="ORF">PCOR1329_LOCUS12692</name>
</gene>
<reference evidence="5" key="1">
    <citation type="submission" date="2023-10" db="EMBL/GenBank/DDBJ databases">
        <authorList>
            <person name="Chen Y."/>
            <person name="Shah S."/>
            <person name="Dougan E. K."/>
            <person name="Thang M."/>
            <person name="Chan C."/>
        </authorList>
    </citation>
    <scope>NUCLEOTIDE SEQUENCE [LARGE SCALE GENOMIC DNA]</scope>
</reference>
<comment type="caution">
    <text evidence="5">The sequence shown here is derived from an EMBL/GenBank/DDBJ whole genome shotgun (WGS) entry which is preliminary data.</text>
</comment>
<dbReference type="InterPro" id="IPR026899">
    <property type="entry name" value="FKS1-like_dom1"/>
</dbReference>
<evidence type="ECO:0000259" key="4">
    <source>
        <dbReference type="SMART" id="SM01205"/>
    </source>
</evidence>
<dbReference type="PANTHER" id="PTHR12741">
    <property type="entry name" value="LYST-INTERACTING PROTEIN LIP5 DOPAMINE RESPONSIVE PROTEIN DRG-1"/>
    <property type="match status" value="1"/>
</dbReference>
<evidence type="ECO:0000313" key="5">
    <source>
        <dbReference type="EMBL" id="CAK0806500.1"/>
    </source>
</evidence>
<protein>
    <recommendedName>
        <fullName evidence="4">1,3-beta-glucan synthase component FKS1-like domain-containing protein</fullName>
    </recommendedName>
</protein>
<keyword evidence="2" id="KW-0472">Membrane</keyword>
<dbReference type="EMBL" id="CAUYUJ010003725">
    <property type="protein sequence ID" value="CAK0806500.1"/>
    <property type="molecule type" value="Genomic_DNA"/>
</dbReference>
<dbReference type="PANTHER" id="PTHR12741:SF48">
    <property type="entry name" value="1,3-BETA-GLUCAN SYNTHASE COMPONENT FKS1-RELATED"/>
    <property type="match status" value="1"/>
</dbReference>
<evidence type="ECO:0000256" key="2">
    <source>
        <dbReference type="SAM" id="Phobius"/>
    </source>
</evidence>
<accession>A0ABN9QKB2</accession>
<keyword evidence="3" id="KW-0732">Signal</keyword>
<feature type="transmembrane region" description="Helical" evidence="2">
    <location>
        <begin position="145"/>
        <end position="169"/>
    </location>
</feature>
<keyword evidence="2" id="KW-1133">Transmembrane helix</keyword>
<keyword evidence="2" id="KW-0812">Transmembrane</keyword>
<feature type="compositionally biased region" description="Basic residues" evidence="1">
    <location>
        <begin position="553"/>
        <end position="566"/>
    </location>
</feature>
<feature type="chain" id="PRO_5046295010" description="1,3-beta-glucan synthase component FKS1-like domain-containing protein" evidence="3">
    <location>
        <begin position="29"/>
        <end position="760"/>
    </location>
</feature>
<keyword evidence="6" id="KW-1185">Reference proteome</keyword>
<name>A0ABN9QKB2_9DINO</name>
<proteinExistence type="predicted"/>
<feature type="region of interest" description="Disordered" evidence="1">
    <location>
        <begin position="524"/>
        <end position="569"/>
    </location>
</feature>
<feature type="signal peptide" evidence="3">
    <location>
        <begin position="1"/>
        <end position="28"/>
    </location>
</feature>
<evidence type="ECO:0000256" key="1">
    <source>
        <dbReference type="SAM" id="MobiDB-lite"/>
    </source>
</evidence>
<feature type="region of interest" description="Disordered" evidence="1">
    <location>
        <begin position="474"/>
        <end position="505"/>
    </location>
</feature>
<evidence type="ECO:0000313" key="6">
    <source>
        <dbReference type="Proteomes" id="UP001189429"/>
    </source>
</evidence>
<feature type="compositionally biased region" description="Low complexity" evidence="1">
    <location>
        <begin position="477"/>
        <end position="490"/>
    </location>
</feature>
<feature type="domain" description="1,3-beta-glucan synthase component FKS1-like" evidence="4">
    <location>
        <begin position="346"/>
        <end position="472"/>
    </location>
</feature>